<dbReference type="PANTHER" id="PTHR47219:SF9">
    <property type="entry name" value="GTPASE ACTIVATING PROTEIN AND CENTROSOME-ASSOCIATED, ISOFORM B"/>
    <property type="match status" value="1"/>
</dbReference>
<evidence type="ECO:0000313" key="14">
    <source>
        <dbReference type="EMBL" id="AMD21428.1"/>
    </source>
</evidence>
<dbReference type="PANTHER" id="PTHR47219">
    <property type="entry name" value="RAB GTPASE-ACTIVATING PROTEIN 1-LIKE"/>
    <property type="match status" value="1"/>
</dbReference>
<feature type="compositionally biased region" description="Basic and acidic residues" evidence="12">
    <location>
        <begin position="87"/>
        <end position="96"/>
    </location>
</feature>
<dbReference type="RefSeq" id="XP_017988424.1">
    <property type="nucleotide sequence ID" value="XM_018132935.1"/>
</dbReference>
<dbReference type="GO" id="GO:0015031">
    <property type="term" value="P:protein transport"/>
    <property type="evidence" value="ECO:0007669"/>
    <property type="project" value="UniProtKB-KW"/>
</dbReference>
<protein>
    <recommendedName>
        <fullName evidence="10">GTPase-activating protein GYP5</fullName>
    </recommendedName>
</protein>
<reference evidence="14 15" key="1">
    <citation type="submission" date="2016-01" db="EMBL/GenBank/DDBJ databases">
        <title>Genome sequence of the yeast Holleya sinecauda.</title>
        <authorList>
            <person name="Dietrich F.S."/>
        </authorList>
    </citation>
    <scope>NUCLEOTIDE SEQUENCE [LARGE SCALE GENOMIC DNA]</scope>
    <source>
        <strain evidence="14 15">ATCC 58844</strain>
    </source>
</reference>
<evidence type="ECO:0000313" key="15">
    <source>
        <dbReference type="Proteomes" id="UP000243052"/>
    </source>
</evidence>
<feature type="domain" description="Rab-GAP TBC" evidence="13">
    <location>
        <begin position="265"/>
        <end position="444"/>
    </location>
</feature>
<dbReference type="GO" id="GO:0030427">
    <property type="term" value="C:site of polarized growth"/>
    <property type="evidence" value="ECO:0007669"/>
    <property type="project" value="UniProtKB-ARBA"/>
</dbReference>
<keyword evidence="7" id="KW-0653">Protein transport</keyword>
<evidence type="ECO:0000256" key="8">
    <source>
        <dbReference type="ARBA" id="ARBA00023054"/>
    </source>
</evidence>
<dbReference type="InterPro" id="IPR035969">
    <property type="entry name" value="Rab-GAP_TBC_sf"/>
</dbReference>
<evidence type="ECO:0000256" key="3">
    <source>
        <dbReference type="ARBA" id="ARBA00022468"/>
    </source>
</evidence>
<feature type="compositionally biased region" description="Polar residues" evidence="12">
    <location>
        <begin position="98"/>
        <end position="109"/>
    </location>
</feature>
<dbReference type="Proteomes" id="UP000243052">
    <property type="component" value="Chromosome v"/>
</dbReference>
<evidence type="ECO:0000256" key="7">
    <source>
        <dbReference type="ARBA" id="ARBA00022927"/>
    </source>
</evidence>
<feature type="region of interest" description="Disordered" evidence="12">
    <location>
        <begin position="1"/>
        <end position="26"/>
    </location>
</feature>
<evidence type="ECO:0000256" key="2">
    <source>
        <dbReference type="ARBA" id="ARBA00022448"/>
    </source>
</evidence>
<feature type="coiled-coil region" evidence="11">
    <location>
        <begin position="661"/>
        <end position="688"/>
    </location>
</feature>
<dbReference type="Pfam" id="PF23436">
    <property type="entry name" value="RabGap-TBC_2"/>
    <property type="match status" value="1"/>
</dbReference>
<dbReference type="InterPro" id="IPR000195">
    <property type="entry name" value="Rab-GAP-TBC_dom"/>
</dbReference>
<keyword evidence="3" id="KW-0343">GTPase activation</keyword>
<dbReference type="GO" id="GO:0006887">
    <property type="term" value="P:exocytosis"/>
    <property type="evidence" value="ECO:0007669"/>
    <property type="project" value="UniProtKB-KW"/>
</dbReference>
<feature type="coiled-coil region" evidence="11">
    <location>
        <begin position="553"/>
        <end position="622"/>
    </location>
</feature>
<evidence type="ECO:0000259" key="13">
    <source>
        <dbReference type="PROSITE" id="PS50086"/>
    </source>
</evidence>
<dbReference type="EMBL" id="CP014245">
    <property type="protein sequence ID" value="AMD21428.1"/>
    <property type="molecule type" value="Genomic_DNA"/>
</dbReference>
<dbReference type="Gene3D" id="1.10.10.750">
    <property type="entry name" value="Ypt/Rab-GAP domain of gyp1p, domain 1"/>
    <property type="match status" value="1"/>
</dbReference>
<dbReference type="PROSITE" id="PS50086">
    <property type="entry name" value="TBC_RABGAP"/>
    <property type="match status" value="1"/>
</dbReference>
<dbReference type="FunFam" id="1.10.472.80:FF:000044">
    <property type="entry name" value="GTPase-activating protein GYP5"/>
    <property type="match status" value="1"/>
</dbReference>
<dbReference type="GO" id="GO:0005737">
    <property type="term" value="C:cytoplasm"/>
    <property type="evidence" value="ECO:0007669"/>
    <property type="project" value="UniProtKB-SubCell"/>
</dbReference>
<feature type="region of interest" description="Disordered" evidence="12">
    <location>
        <begin position="122"/>
        <end position="152"/>
    </location>
</feature>
<keyword evidence="2" id="KW-0813">Transport</keyword>
<dbReference type="Gene3D" id="1.10.8.270">
    <property type="entry name" value="putative rabgap domain of human tbc1 domain family member 14 like domains"/>
    <property type="match status" value="1"/>
</dbReference>
<dbReference type="GeneID" id="28724717"/>
<keyword evidence="6" id="KW-0931">ER-Golgi transport</keyword>
<sequence length="716" mass="82603">MDGNGEKETSISLTSSQDGDKVGEDRLSVVGLNSAAEVNTAQLDSSIYETEDEPITALEPSDFPDSIVKDIAVQDDDSIGRVRKVLELGSSKEADGSKGSQTDTSSGTESFKEIQSFPIASSPHLVPTADSMSSTNSKDIPPLPVRQRSPTRALSFTKISSKTEPSRRVSSDFDLIVNRWHEKKQELIGLDEKSQQIFQNEQMQLKKRYTKVLETIPVNGREPEHHEEVEEYSNIDWNFWTLVVEDFSYVAENDSENLEKAVSNGVPAPIRGIIWKLISNATSCEIKELYHELLNIPSEHEKAIKRDIMRTNYIPSDKVDSLFNVLKAYSLFDPDVGYTQGMAFITAPLLLNVSDESEAMELLIKLMKNYGLREFFLPEMPGLQLKLYQFERVLEVSSPTLYNYLIRSGIRSSMYATQWFLTFFAYKFPLDFVLRIVDVIFFEGIESLLKFAVVLLLKNESTLLTLNFEKLVQFLKDGLFYYYLKQNVEYRRSEQKDRVEIKFEGLTDITSTKMMELEYDIDEFVHDAINHVKITPIQLRNYAAEYEEIHRLELEKEIEIEGLRRKNRQLQNEMRTLKHEYTDLNREHISLANELIKRRVEMETLIDENQDLKQTIIVLKDQFSNEVRKRVLPERGVNVPSDLKLDLDNTMRRNLEVMDHNQVLEEKLLLLENEIQTLKMNNTKLASDKSKDARLSTFSALSRTKANKQWSFKAPW</sequence>
<dbReference type="AlphaFoldDB" id="A0A0X8HU32"/>
<dbReference type="SMART" id="SM00164">
    <property type="entry name" value="TBC"/>
    <property type="match status" value="1"/>
</dbReference>
<dbReference type="GO" id="GO:0005096">
    <property type="term" value="F:GTPase activator activity"/>
    <property type="evidence" value="ECO:0007669"/>
    <property type="project" value="UniProtKB-KW"/>
</dbReference>
<keyword evidence="8 11" id="KW-0175">Coiled coil</keyword>
<dbReference type="OrthoDB" id="295078at2759"/>
<dbReference type="Gene3D" id="1.10.472.80">
    <property type="entry name" value="Ypt/Rab-GAP domain of gyp1p, domain 3"/>
    <property type="match status" value="1"/>
</dbReference>
<name>A0A0X8HU32_9SACH</name>
<evidence type="ECO:0000256" key="1">
    <source>
        <dbReference type="ARBA" id="ARBA00004496"/>
    </source>
</evidence>
<evidence type="ECO:0000256" key="9">
    <source>
        <dbReference type="ARBA" id="ARBA00061661"/>
    </source>
</evidence>
<dbReference type="GO" id="GO:0031267">
    <property type="term" value="F:small GTPase binding"/>
    <property type="evidence" value="ECO:0007669"/>
    <property type="project" value="TreeGrafter"/>
</dbReference>
<keyword evidence="5" id="KW-0963">Cytoplasm</keyword>
<evidence type="ECO:0000256" key="5">
    <source>
        <dbReference type="ARBA" id="ARBA00022490"/>
    </source>
</evidence>
<evidence type="ECO:0000256" key="11">
    <source>
        <dbReference type="SAM" id="Coils"/>
    </source>
</evidence>
<organism evidence="14 15">
    <name type="scientific">Eremothecium sinecaudum</name>
    <dbReference type="NCBI Taxonomy" id="45286"/>
    <lineage>
        <taxon>Eukaryota</taxon>
        <taxon>Fungi</taxon>
        <taxon>Dikarya</taxon>
        <taxon>Ascomycota</taxon>
        <taxon>Saccharomycotina</taxon>
        <taxon>Saccharomycetes</taxon>
        <taxon>Saccharomycetales</taxon>
        <taxon>Saccharomycetaceae</taxon>
        <taxon>Eremothecium</taxon>
    </lineage>
</organism>
<evidence type="ECO:0000256" key="10">
    <source>
        <dbReference type="ARBA" id="ARBA00072088"/>
    </source>
</evidence>
<keyword evidence="15" id="KW-1185">Reference proteome</keyword>
<comment type="similarity">
    <text evidence="9">Belongs to the GYP5 family.</text>
</comment>
<dbReference type="InterPro" id="IPR050302">
    <property type="entry name" value="Rab_GAP_TBC_domain"/>
</dbReference>
<gene>
    <name evidence="14" type="ORF">AW171_hschr53378</name>
</gene>
<proteinExistence type="inferred from homology"/>
<accession>A0A0X8HU32</accession>
<comment type="subcellular location">
    <subcellularLocation>
        <location evidence="1">Cytoplasm</location>
    </subcellularLocation>
</comment>
<dbReference type="SUPFAM" id="SSF47923">
    <property type="entry name" value="Ypt/Rab-GAP domain of gyp1p"/>
    <property type="match status" value="2"/>
</dbReference>
<evidence type="ECO:0000256" key="12">
    <source>
        <dbReference type="SAM" id="MobiDB-lite"/>
    </source>
</evidence>
<feature type="region of interest" description="Disordered" evidence="12">
    <location>
        <begin position="87"/>
        <end position="110"/>
    </location>
</feature>
<dbReference type="STRING" id="45286.A0A0X8HU32"/>
<keyword evidence="4" id="KW-0268">Exocytosis</keyword>
<evidence type="ECO:0000256" key="6">
    <source>
        <dbReference type="ARBA" id="ARBA00022892"/>
    </source>
</evidence>
<evidence type="ECO:0000256" key="4">
    <source>
        <dbReference type="ARBA" id="ARBA00022483"/>
    </source>
</evidence>
<feature type="region of interest" description="Disordered" evidence="12">
    <location>
        <begin position="43"/>
        <end position="62"/>
    </location>
</feature>